<evidence type="ECO:0000313" key="9">
    <source>
        <dbReference type="EMBL" id="ORY67506.1"/>
    </source>
</evidence>
<comment type="similarity">
    <text evidence="1 7">Belongs to the peptidase A1 family.</text>
</comment>
<name>A0A1Y2E8A1_9PEZI</name>
<dbReference type="PROSITE" id="PS51767">
    <property type="entry name" value="PEPTIDASE_A1"/>
    <property type="match status" value="1"/>
</dbReference>
<keyword evidence="10" id="KW-1185">Reference proteome</keyword>
<dbReference type="GeneID" id="63770832"/>
<dbReference type="FunFam" id="2.40.70.10:FF:000024">
    <property type="entry name" value="Endothiapepsin"/>
    <property type="match status" value="1"/>
</dbReference>
<dbReference type="Proteomes" id="UP000193689">
    <property type="component" value="Unassembled WGS sequence"/>
</dbReference>
<keyword evidence="6" id="KW-1015">Disulfide bond</keyword>
<comment type="caution">
    <text evidence="9">The sequence shown here is derived from an EMBL/GenBank/DDBJ whole genome shotgun (WGS) entry which is preliminary data.</text>
</comment>
<dbReference type="EMBL" id="MCFJ01000004">
    <property type="protein sequence ID" value="ORY67506.1"/>
    <property type="molecule type" value="Genomic_DNA"/>
</dbReference>
<sequence>AINYAAASPVTARKGGFSASQVRGNIYPKHGAAATAKTYAKFGVALPDYLAAALNSSNVERRQTGSVEAQPMSYDEAYACQVDIGTPAQTFNLDFDTGSADLWVANSLTPVLTGGAGYNPGGSNTSQATTDTWQIQYGDGSSAGGTVYKDVVSIGGISYPEQAVEVAVLESSQFLQQSTFSGLVGLAFSSLNTASPTKQNTFFDNIKMTLDAPIITADLKHRAPGSYDFGFINQSKYAGEIVYTPVDNSGGFWKFTATGYQIGSDQFRSASIPGIVDTGTSLLYLPNDIVQNYYHAIDGSKNSPDNGGWVFPCNNVLPNFSFGVGNGALMSIPGDYLNYASNSDGSCYGGLQDSSDIGFAIFGDVALKASFVVFDGSESPRLGWANKPL</sequence>
<dbReference type="OrthoDB" id="2747330at2759"/>
<dbReference type="AlphaFoldDB" id="A0A1Y2E8A1"/>
<dbReference type="InParanoid" id="A0A1Y2E8A1"/>
<dbReference type="STRING" id="1141098.A0A1Y2E8A1"/>
<keyword evidence="4 7" id="KW-0378">Hydrolase</keyword>
<gene>
    <name evidence="9" type="ORF">BCR38DRAFT_306608</name>
</gene>
<dbReference type="CDD" id="cd06097">
    <property type="entry name" value="Aspergillopepsin_like"/>
    <property type="match status" value="1"/>
</dbReference>
<proteinExistence type="inferred from homology"/>
<accession>A0A1Y2E8A1</accession>
<keyword evidence="2 7" id="KW-0645">Protease</keyword>
<evidence type="ECO:0000256" key="1">
    <source>
        <dbReference type="ARBA" id="ARBA00007447"/>
    </source>
</evidence>
<evidence type="ECO:0000256" key="5">
    <source>
        <dbReference type="PIRSR" id="PIRSR601461-1"/>
    </source>
</evidence>
<dbReference type="GO" id="GO:0004190">
    <property type="term" value="F:aspartic-type endopeptidase activity"/>
    <property type="evidence" value="ECO:0007669"/>
    <property type="project" value="UniProtKB-KW"/>
</dbReference>
<evidence type="ECO:0000259" key="8">
    <source>
        <dbReference type="PROSITE" id="PS51767"/>
    </source>
</evidence>
<feature type="active site" evidence="5">
    <location>
        <position position="277"/>
    </location>
</feature>
<dbReference type="InterPro" id="IPR021109">
    <property type="entry name" value="Peptidase_aspartic_dom_sf"/>
</dbReference>
<dbReference type="PRINTS" id="PR00792">
    <property type="entry name" value="PEPSIN"/>
</dbReference>
<dbReference type="GO" id="GO:0006508">
    <property type="term" value="P:proteolysis"/>
    <property type="evidence" value="ECO:0007669"/>
    <property type="project" value="UniProtKB-KW"/>
</dbReference>
<dbReference type="SUPFAM" id="SSF50630">
    <property type="entry name" value="Acid proteases"/>
    <property type="match status" value="1"/>
</dbReference>
<feature type="non-terminal residue" evidence="9">
    <location>
        <position position="1"/>
    </location>
</feature>
<dbReference type="PANTHER" id="PTHR47966:SF2">
    <property type="entry name" value="ASPERGILLOPEPSIN-1-RELATED"/>
    <property type="match status" value="1"/>
</dbReference>
<evidence type="ECO:0000256" key="4">
    <source>
        <dbReference type="ARBA" id="ARBA00022801"/>
    </source>
</evidence>
<dbReference type="InterPro" id="IPR034163">
    <property type="entry name" value="Aspergillopepsin-like_cat_dom"/>
</dbReference>
<evidence type="ECO:0000256" key="7">
    <source>
        <dbReference type="RuleBase" id="RU000454"/>
    </source>
</evidence>
<dbReference type="PROSITE" id="PS00141">
    <property type="entry name" value="ASP_PROTEASE"/>
    <property type="match status" value="1"/>
</dbReference>
<protein>
    <submittedName>
        <fullName evidence="9">Eukaryotic aspartyl protease</fullName>
    </submittedName>
</protein>
<evidence type="ECO:0000256" key="3">
    <source>
        <dbReference type="ARBA" id="ARBA00022750"/>
    </source>
</evidence>
<evidence type="ECO:0000256" key="2">
    <source>
        <dbReference type="ARBA" id="ARBA00022670"/>
    </source>
</evidence>
<dbReference type="Pfam" id="PF00026">
    <property type="entry name" value="Asp"/>
    <property type="match status" value="1"/>
</dbReference>
<dbReference type="InterPro" id="IPR001969">
    <property type="entry name" value="Aspartic_peptidase_AS"/>
</dbReference>
<feature type="non-terminal residue" evidence="9">
    <location>
        <position position="389"/>
    </location>
</feature>
<evidence type="ECO:0000313" key="10">
    <source>
        <dbReference type="Proteomes" id="UP000193689"/>
    </source>
</evidence>
<keyword evidence="3 7" id="KW-0064">Aspartyl protease</keyword>
<dbReference type="FunFam" id="2.40.70.10:FF:000026">
    <property type="entry name" value="Endothiapepsin"/>
    <property type="match status" value="1"/>
</dbReference>
<feature type="active site" evidence="5">
    <location>
        <position position="96"/>
    </location>
</feature>
<dbReference type="PANTHER" id="PTHR47966">
    <property type="entry name" value="BETA-SITE APP-CLEAVING ENZYME, ISOFORM A-RELATED"/>
    <property type="match status" value="1"/>
</dbReference>
<dbReference type="Gene3D" id="2.40.70.10">
    <property type="entry name" value="Acid Proteases"/>
    <property type="match status" value="2"/>
</dbReference>
<dbReference type="RefSeq" id="XP_040718130.1">
    <property type="nucleotide sequence ID" value="XM_040854620.1"/>
</dbReference>
<evidence type="ECO:0000256" key="6">
    <source>
        <dbReference type="PIRSR" id="PIRSR601461-2"/>
    </source>
</evidence>
<reference evidence="9 10" key="1">
    <citation type="submission" date="2016-07" db="EMBL/GenBank/DDBJ databases">
        <title>Pervasive Adenine N6-methylation of Active Genes in Fungi.</title>
        <authorList>
            <consortium name="DOE Joint Genome Institute"/>
            <person name="Mondo S.J."/>
            <person name="Dannebaum R.O."/>
            <person name="Kuo R.C."/>
            <person name="Labutti K."/>
            <person name="Haridas S."/>
            <person name="Kuo A."/>
            <person name="Salamov A."/>
            <person name="Ahrendt S.R."/>
            <person name="Lipzen A."/>
            <person name="Sullivan W."/>
            <person name="Andreopoulos W.B."/>
            <person name="Clum A."/>
            <person name="Lindquist E."/>
            <person name="Daum C."/>
            <person name="Ramamoorthy G.K."/>
            <person name="Gryganskyi A."/>
            <person name="Culley D."/>
            <person name="Magnuson J.K."/>
            <person name="James T.Y."/>
            <person name="O'Malley M.A."/>
            <person name="Stajich J.E."/>
            <person name="Spatafora J.W."/>
            <person name="Visel A."/>
            <person name="Grigoriev I.V."/>
        </authorList>
    </citation>
    <scope>NUCLEOTIDE SEQUENCE [LARGE SCALE GENOMIC DNA]</scope>
    <source>
        <strain evidence="9 10">CBS 129021</strain>
    </source>
</reference>
<dbReference type="InterPro" id="IPR033121">
    <property type="entry name" value="PEPTIDASE_A1"/>
</dbReference>
<feature type="domain" description="Peptidase A1" evidence="8">
    <location>
        <begin position="78"/>
        <end position="385"/>
    </location>
</feature>
<organism evidence="9 10">
    <name type="scientific">Pseudomassariella vexata</name>
    <dbReference type="NCBI Taxonomy" id="1141098"/>
    <lineage>
        <taxon>Eukaryota</taxon>
        <taxon>Fungi</taxon>
        <taxon>Dikarya</taxon>
        <taxon>Ascomycota</taxon>
        <taxon>Pezizomycotina</taxon>
        <taxon>Sordariomycetes</taxon>
        <taxon>Xylariomycetidae</taxon>
        <taxon>Amphisphaeriales</taxon>
        <taxon>Pseudomassariaceae</taxon>
        <taxon>Pseudomassariella</taxon>
    </lineage>
</organism>
<dbReference type="InterPro" id="IPR001461">
    <property type="entry name" value="Aspartic_peptidase_A1"/>
</dbReference>
<feature type="disulfide bond" evidence="6">
    <location>
        <begin position="313"/>
        <end position="347"/>
    </location>
</feature>